<proteinExistence type="predicted"/>
<dbReference type="AlphaFoldDB" id="A0A6J8DWL9"/>
<sequence>MFVYMKEIISGIFDIFRHRYRQRRTTKNKKHFRFCAVNEEEPRTLKPTANSFAQTNLSNCICETGSLKLSKSYIKSQNLDSTENLQSSMSYKDESSDEDGELACYGFVCQDRVSINSITGYSNLKVNADGPFINHSRDVKQLSADLSKVQDDQPILLVPPPPPDPPNPL</sequence>
<protein>
    <submittedName>
        <fullName evidence="2">Uncharacterized protein</fullName>
    </submittedName>
</protein>
<gene>
    <name evidence="2" type="ORF">MCOR_44740</name>
</gene>
<feature type="compositionally biased region" description="Pro residues" evidence="1">
    <location>
        <begin position="157"/>
        <end position="169"/>
    </location>
</feature>
<reference evidence="2 3" key="1">
    <citation type="submission" date="2020-06" db="EMBL/GenBank/DDBJ databases">
        <authorList>
            <person name="Li R."/>
            <person name="Bekaert M."/>
        </authorList>
    </citation>
    <scope>NUCLEOTIDE SEQUENCE [LARGE SCALE GENOMIC DNA]</scope>
    <source>
        <strain evidence="3">wild</strain>
    </source>
</reference>
<dbReference type="Proteomes" id="UP000507470">
    <property type="component" value="Unassembled WGS sequence"/>
</dbReference>
<feature type="region of interest" description="Disordered" evidence="1">
    <location>
        <begin position="148"/>
        <end position="169"/>
    </location>
</feature>
<keyword evidence="3" id="KW-1185">Reference proteome</keyword>
<dbReference type="EMBL" id="CACVKT020007902">
    <property type="protein sequence ID" value="CAC5411684.1"/>
    <property type="molecule type" value="Genomic_DNA"/>
</dbReference>
<name>A0A6J8DWL9_MYTCO</name>
<evidence type="ECO:0000256" key="1">
    <source>
        <dbReference type="SAM" id="MobiDB-lite"/>
    </source>
</evidence>
<accession>A0A6J8DWL9</accession>
<evidence type="ECO:0000313" key="3">
    <source>
        <dbReference type="Proteomes" id="UP000507470"/>
    </source>
</evidence>
<organism evidence="2 3">
    <name type="scientific">Mytilus coruscus</name>
    <name type="common">Sea mussel</name>
    <dbReference type="NCBI Taxonomy" id="42192"/>
    <lineage>
        <taxon>Eukaryota</taxon>
        <taxon>Metazoa</taxon>
        <taxon>Spiralia</taxon>
        <taxon>Lophotrochozoa</taxon>
        <taxon>Mollusca</taxon>
        <taxon>Bivalvia</taxon>
        <taxon>Autobranchia</taxon>
        <taxon>Pteriomorphia</taxon>
        <taxon>Mytilida</taxon>
        <taxon>Mytiloidea</taxon>
        <taxon>Mytilidae</taxon>
        <taxon>Mytilinae</taxon>
        <taxon>Mytilus</taxon>
    </lineage>
</organism>
<evidence type="ECO:0000313" key="2">
    <source>
        <dbReference type="EMBL" id="CAC5411684.1"/>
    </source>
</evidence>